<accession>A0ABY9RGR5</accession>
<dbReference type="RefSeq" id="WP_309481914.1">
    <property type="nucleotide sequence ID" value="NZ_CP133720.1"/>
</dbReference>
<evidence type="ECO:0000313" key="3">
    <source>
        <dbReference type="Proteomes" id="UP001181355"/>
    </source>
</evidence>
<gene>
    <name evidence="2" type="ORF">RF679_17505</name>
</gene>
<keyword evidence="3" id="KW-1185">Reference proteome</keyword>
<keyword evidence="1" id="KW-0732">Signal</keyword>
<reference evidence="2" key="1">
    <citation type="submission" date="2023-09" db="EMBL/GenBank/DDBJ databases">
        <title>Undibacterium sp. 20NA77.5 isolated from freshwater.</title>
        <authorList>
            <person name="Le V."/>
            <person name="Ko S.-R."/>
            <person name="Ahn C.-Y."/>
            <person name="Oh H.-M."/>
        </authorList>
    </citation>
    <scope>NUCLEOTIDE SEQUENCE</scope>
    <source>
        <strain evidence="2">20NA77.5</strain>
    </source>
</reference>
<protein>
    <submittedName>
        <fullName evidence="2">Uncharacterized protein</fullName>
    </submittedName>
</protein>
<feature type="signal peptide" evidence="1">
    <location>
        <begin position="1"/>
        <end position="30"/>
    </location>
</feature>
<organism evidence="2 3">
    <name type="scientific">Undibacterium cyanobacteriorum</name>
    <dbReference type="NCBI Taxonomy" id="3073561"/>
    <lineage>
        <taxon>Bacteria</taxon>
        <taxon>Pseudomonadati</taxon>
        <taxon>Pseudomonadota</taxon>
        <taxon>Betaproteobacteria</taxon>
        <taxon>Burkholderiales</taxon>
        <taxon>Oxalobacteraceae</taxon>
        <taxon>Undibacterium</taxon>
    </lineage>
</organism>
<dbReference type="Proteomes" id="UP001181355">
    <property type="component" value="Chromosome"/>
</dbReference>
<proteinExistence type="predicted"/>
<name>A0ABY9RGR5_9BURK</name>
<evidence type="ECO:0000256" key="1">
    <source>
        <dbReference type="SAM" id="SignalP"/>
    </source>
</evidence>
<dbReference type="EMBL" id="CP133720">
    <property type="protein sequence ID" value="WMW80421.1"/>
    <property type="molecule type" value="Genomic_DNA"/>
</dbReference>
<evidence type="ECO:0000313" key="2">
    <source>
        <dbReference type="EMBL" id="WMW80421.1"/>
    </source>
</evidence>
<sequence>MFNHFSRITRTTFYSASILCVALFSNTSQAQDQFLSNENMQKACQLQESKKFKYGNTNQDKQTQVICRDIALLKQIARWFELLKLEPNKNLSNKNFDAMLRKELNYVRSELGAGRQILESLQLKPNEGLLLEPAQWQIDLNGDGKLNPWEKYFFAVVKPGERPFNLGMPSDDPTYYQQHFNLEARFRVDQSDVYWALAYHQFFEGFANFILSFQLDESKRGQFQINMIDQASLTKAHQLIGSGLATSEKMRQSLLAETDDELEWIPNPHQKNHVFPLAMNQVAFDLWGQFLAEFTPLWNGKTLATAQPDAGGLIGEVGRLCPAGTGISVATLFQKAPSSFSHFKSTQYACTKIDAKHPQSGFMEFARKAIEQSARERGNPEWSFLRYFYWVN</sequence>
<feature type="chain" id="PRO_5045348124" evidence="1">
    <location>
        <begin position="31"/>
        <end position="392"/>
    </location>
</feature>